<name>A0AC60NU37_IXOPE</name>
<reference evidence="1 2" key="1">
    <citation type="journal article" date="2020" name="Cell">
        <title>Large-Scale Comparative Analyses of Tick Genomes Elucidate Their Genetic Diversity and Vector Capacities.</title>
        <authorList>
            <consortium name="Tick Genome and Microbiome Consortium (TIGMIC)"/>
            <person name="Jia N."/>
            <person name="Wang J."/>
            <person name="Shi W."/>
            <person name="Du L."/>
            <person name="Sun Y."/>
            <person name="Zhan W."/>
            <person name="Jiang J.F."/>
            <person name="Wang Q."/>
            <person name="Zhang B."/>
            <person name="Ji P."/>
            <person name="Bell-Sakyi L."/>
            <person name="Cui X.M."/>
            <person name="Yuan T.T."/>
            <person name="Jiang B.G."/>
            <person name="Yang W.F."/>
            <person name="Lam T.T."/>
            <person name="Chang Q.C."/>
            <person name="Ding S.J."/>
            <person name="Wang X.J."/>
            <person name="Zhu J.G."/>
            <person name="Ruan X.D."/>
            <person name="Zhao L."/>
            <person name="Wei J.T."/>
            <person name="Ye R.Z."/>
            <person name="Que T.C."/>
            <person name="Du C.H."/>
            <person name="Zhou Y.H."/>
            <person name="Cheng J.X."/>
            <person name="Dai P.F."/>
            <person name="Guo W.B."/>
            <person name="Han X.H."/>
            <person name="Huang E.J."/>
            <person name="Li L.F."/>
            <person name="Wei W."/>
            <person name="Gao Y.C."/>
            <person name="Liu J.Z."/>
            <person name="Shao H.Z."/>
            <person name="Wang X."/>
            <person name="Wang C.C."/>
            <person name="Yang T.C."/>
            <person name="Huo Q.B."/>
            <person name="Li W."/>
            <person name="Chen H.Y."/>
            <person name="Chen S.E."/>
            <person name="Zhou L.G."/>
            <person name="Ni X.B."/>
            <person name="Tian J.H."/>
            <person name="Sheng Y."/>
            <person name="Liu T."/>
            <person name="Pan Y.S."/>
            <person name="Xia L.Y."/>
            <person name="Li J."/>
            <person name="Zhao F."/>
            <person name="Cao W.C."/>
        </authorList>
    </citation>
    <scope>NUCLEOTIDE SEQUENCE [LARGE SCALE GENOMIC DNA]</scope>
    <source>
        <strain evidence="1">Iper-2018</strain>
    </source>
</reference>
<sequence length="744" mass="79800">MEDVPDFENVQSLCHPINQEGASPESTATSSEHSSDAAPHKTPRTAPQRPDEKSPSAETDASDETSGASTLSRCDDDVEEDGAASRILSPAGSGEGESEPDSTPAPEPESDDVQRSTEPEHGEKIERSAETRPEAEAGTAFTMATDSDLAKVSAVLDKHPKSDESETALDDFVPVVKGMDIDDPSVTLLGSQEARRSPTPRQTQIPVRTPAVEPSGGSEGADHELHDSTAGVKGLDLDVAFTKSLDSIAVPVSNKQSDVVGVPIGRRHRRSAMQSRTLSVVSLLSKSGKERLRLNRNQKLTLFCLCLVNFTSYLSYSVIAPFYPQEATRKGMREAVSGFVFSVYALTMMIFSPIFGKLVPILGTRFIFFNGIFFAGASNILFGLLDMAESTLTFTLLSFLVRIFEALGASAFCTASYTIVLNLYPEHISTVFGIIETCVGVGMSLGPAIGGALYSVGGFGLPFYILGCCVLLTLPISWYLMRGIQVQATEIRKESYLTLLRVPQVIVVCVILVVGSQSLGFVEPTLEPHMRREFGADTTIVGTFFLVSSAAFAICSPLVGYVCMKTEQRIPIMIIGLIIMAAAQLFMGPAPFLGIPSNLWGTLATVAVLGISFAIAYVPTMESIIRAATDGGMEEDIGTYALVSGLWNSMYSLGEVIGPSFGGVLLDLIGFSWASTVMAGGSLLTALMATLYWCCASRNESESFWSRRRRTSDSGIEDSLEAEIAGETTALLGSKKHDVRYNSL</sequence>
<dbReference type="EMBL" id="JABSTQ010011501">
    <property type="protein sequence ID" value="KAG0410663.1"/>
    <property type="molecule type" value="Genomic_DNA"/>
</dbReference>
<comment type="caution">
    <text evidence="1">The sequence shown here is derived from an EMBL/GenBank/DDBJ whole genome shotgun (WGS) entry which is preliminary data.</text>
</comment>
<gene>
    <name evidence="1" type="ORF">HPB47_012219</name>
</gene>
<organism evidence="1 2">
    <name type="scientific">Ixodes persulcatus</name>
    <name type="common">Taiga tick</name>
    <dbReference type="NCBI Taxonomy" id="34615"/>
    <lineage>
        <taxon>Eukaryota</taxon>
        <taxon>Metazoa</taxon>
        <taxon>Ecdysozoa</taxon>
        <taxon>Arthropoda</taxon>
        <taxon>Chelicerata</taxon>
        <taxon>Arachnida</taxon>
        <taxon>Acari</taxon>
        <taxon>Parasitiformes</taxon>
        <taxon>Ixodida</taxon>
        <taxon>Ixodoidea</taxon>
        <taxon>Ixodidae</taxon>
        <taxon>Ixodinae</taxon>
        <taxon>Ixodes</taxon>
    </lineage>
</organism>
<evidence type="ECO:0000313" key="1">
    <source>
        <dbReference type="EMBL" id="KAG0410663.1"/>
    </source>
</evidence>
<dbReference type="Proteomes" id="UP000805193">
    <property type="component" value="Unassembled WGS sequence"/>
</dbReference>
<protein>
    <submittedName>
        <fullName evidence="1">Uncharacterized protein</fullName>
    </submittedName>
</protein>
<keyword evidence="2" id="KW-1185">Reference proteome</keyword>
<evidence type="ECO:0000313" key="2">
    <source>
        <dbReference type="Proteomes" id="UP000805193"/>
    </source>
</evidence>
<proteinExistence type="predicted"/>
<accession>A0AC60NU37</accession>